<protein>
    <recommendedName>
        <fullName evidence="7">Thymidylate kinase</fullName>
        <ecNumber evidence="7">2.7.4.9</ecNumber>
    </recommendedName>
    <alternativeName>
        <fullName evidence="7">dTMP kinase</fullName>
    </alternativeName>
</protein>
<dbReference type="InterPro" id="IPR003593">
    <property type="entry name" value="AAA+_ATPase"/>
</dbReference>
<evidence type="ECO:0000256" key="2">
    <source>
        <dbReference type="ARBA" id="ARBA00022727"/>
    </source>
</evidence>
<evidence type="ECO:0000256" key="5">
    <source>
        <dbReference type="ARBA" id="ARBA00022801"/>
    </source>
</evidence>
<gene>
    <name evidence="7" type="primary">tmk</name>
    <name evidence="9" type="ORF">TH606_02720</name>
</gene>
<comment type="function">
    <text evidence="7">Phosphorylation of dTMP to form dTDP in both de novo and salvage pathways of dTTP synthesis.</text>
</comment>
<evidence type="ECO:0000256" key="6">
    <source>
        <dbReference type="ARBA" id="ARBA00022840"/>
    </source>
</evidence>
<dbReference type="GO" id="GO:0006233">
    <property type="term" value="P:dTDP biosynthetic process"/>
    <property type="evidence" value="ECO:0007669"/>
    <property type="project" value="InterPro"/>
</dbReference>
<dbReference type="InterPro" id="IPR004948">
    <property type="entry name" value="Nuc-triphosphatase_THEP1"/>
</dbReference>
<keyword evidence="1 7" id="KW-0808">Transferase</keyword>
<reference evidence="9 10" key="1">
    <citation type="submission" date="2016-02" db="EMBL/GenBank/DDBJ databases">
        <title>Draft genome sequence of Thermodesulfatator sp. S606.</title>
        <authorList>
            <person name="Lai Q."/>
            <person name="Cao J."/>
            <person name="Dupont S."/>
            <person name="Shao Z."/>
            <person name="Jebbar M."/>
            <person name="Alain K."/>
        </authorList>
    </citation>
    <scope>NUCLEOTIDE SEQUENCE [LARGE SCALE GENOMIC DNA]</scope>
    <source>
        <strain evidence="9 10">S606</strain>
    </source>
</reference>
<dbReference type="GO" id="GO:0005524">
    <property type="term" value="F:ATP binding"/>
    <property type="evidence" value="ECO:0007669"/>
    <property type="project" value="UniProtKB-UniRule"/>
</dbReference>
<dbReference type="Proteomes" id="UP000076964">
    <property type="component" value="Unassembled WGS sequence"/>
</dbReference>
<dbReference type="GO" id="GO:0004798">
    <property type="term" value="F:dTMP kinase activity"/>
    <property type="evidence" value="ECO:0007669"/>
    <property type="project" value="UniProtKB-UniRule"/>
</dbReference>
<keyword evidence="5" id="KW-0378">Hydrolase</keyword>
<dbReference type="AlphaFoldDB" id="A0A177EAR4"/>
<dbReference type="EMBL" id="LSFI01000008">
    <property type="protein sequence ID" value="OAG28282.1"/>
    <property type="molecule type" value="Genomic_DNA"/>
</dbReference>
<comment type="catalytic activity">
    <reaction evidence="7">
        <text>dTMP + ATP = dTDP + ADP</text>
        <dbReference type="Rhea" id="RHEA:13517"/>
        <dbReference type="ChEBI" id="CHEBI:30616"/>
        <dbReference type="ChEBI" id="CHEBI:58369"/>
        <dbReference type="ChEBI" id="CHEBI:63528"/>
        <dbReference type="ChEBI" id="CHEBI:456216"/>
        <dbReference type="EC" id="2.7.4.9"/>
    </reaction>
</comment>
<keyword evidence="3 7" id="KW-0547">Nucleotide-binding</keyword>
<dbReference type="CDD" id="cd01672">
    <property type="entry name" value="TMPK"/>
    <property type="match status" value="1"/>
</dbReference>
<dbReference type="NCBIfam" id="NF010248">
    <property type="entry name" value="PRK13695.1"/>
    <property type="match status" value="1"/>
</dbReference>
<evidence type="ECO:0000256" key="4">
    <source>
        <dbReference type="ARBA" id="ARBA00022777"/>
    </source>
</evidence>
<feature type="domain" description="AAA+ ATPase" evidence="8">
    <location>
        <begin position="7"/>
        <end position="160"/>
    </location>
</feature>
<dbReference type="OrthoDB" id="9774907at2"/>
<dbReference type="InterPro" id="IPR039430">
    <property type="entry name" value="Thymidylate_kin-like_dom"/>
</dbReference>
<keyword evidence="4 7" id="KW-0418">Kinase</keyword>
<dbReference type="PROSITE" id="PS01331">
    <property type="entry name" value="THYMIDYLATE_KINASE"/>
    <property type="match status" value="1"/>
</dbReference>
<dbReference type="PANTHER" id="PTHR43146">
    <property type="entry name" value="CANCER-RELATED NUCLEOSIDE-TRIPHOSPHATASE"/>
    <property type="match status" value="1"/>
</dbReference>
<dbReference type="Gene3D" id="3.40.50.300">
    <property type="entry name" value="P-loop containing nucleotide triphosphate hydrolases"/>
    <property type="match status" value="2"/>
</dbReference>
<dbReference type="HAMAP" id="MF_00796">
    <property type="entry name" value="NTPase_1"/>
    <property type="match status" value="1"/>
</dbReference>
<accession>A0A177EAR4</accession>
<keyword evidence="6 7" id="KW-0067">ATP-binding</keyword>
<evidence type="ECO:0000259" key="8">
    <source>
        <dbReference type="SMART" id="SM00382"/>
    </source>
</evidence>
<feature type="domain" description="AAA+ ATPase" evidence="8">
    <location>
        <begin position="176"/>
        <end position="316"/>
    </location>
</feature>
<dbReference type="SUPFAM" id="SSF52540">
    <property type="entry name" value="P-loop containing nucleoside triphosphate hydrolases"/>
    <property type="match status" value="2"/>
</dbReference>
<comment type="caution">
    <text evidence="9">The sequence shown here is derived from an EMBL/GenBank/DDBJ whole genome shotgun (WGS) entry which is preliminary data.</text>
</comment>
<evidence type="ECO:0000313" key="10">
    <source>
        <dbReference type="Proteomes" id="UP000076964"/>
    </source>
</evidence>
<dbReference type="STRING" id="1795632.TH606_02720"/>
<dbReference type="GO" id="GO:0017111">
    <property type="term" value="F:ribonucleoside triphosphate phosphatase activity"/>
    <property type="evidence" value="ECO:0007669"/>
    <property type="project" value="InterPro"/>
</dbReference>
<dbReference type="RefSeq" id="WP_082863478.1">
    <property type="nucleotide sequence ID" value="NZ_LSFI01000008.1"/>
</dbReference>
<dbReference type="NCBIfam" id="TIGR00041">
    <property type="entry name" value="DTMP_kinase"/>
    <property type="match status" value="1"/>
</dbReference>
<dbReference type="InterPro" id="IPR018095">
    <property type="entry name" value="Thymidylate_kin_CS"/>
</dbReference>
<dbReference type="InterPro" id="IPR027417">
    <property type="entry name" value="P-loop_NTPase"/>
</dbReference>
<feature type="binding site" evidence="7">
    <location>
        <begin position="184"/>
        <end position="191"/>
    </location>
    <ligand>
        <name>ATP</name>
        <dbReference type="ChEBI" id="CHEBI:30616"/>
    </ligand>
</feature>
<keyword evidence="2 7" id="KW-0545">Nucleotide biosynthesis</keyword>
<dbReference type="GO" id="GO:0006235">
    <property type="term" value="P:dTTP biosynthetic process"/>
    <property type="evidence" value="ECO:0007669"/>
    <property type="project" value="UniProtKB-UniRule"/>
</dbReference>
<dbReference type="EC" id="2.7.4.9" evidence="7"/>
<dbReference type="SMART" id="SM00382">
    <property type="entry name" value="AAA"/>
    <property type="match status" value="2"/>
</dbReference>
<sequence>MLLPLHSRKNVLLHGLPGSGKTTLVERLVNKIPYPKRGFYTREVREKGRRIGFKIVTLDGKEAWLAKRGKGYPQVGKYKVYVELFEKLAVPTISEIKDDEIVIIDEIGKMELFSKSFQEAVLKVLDSKSPVLATVGYGLIPFVEELFKRDDAIFAEVTPESRDYLVDRVAVEFYRQGLLIAIEGLDGAGKSTIIEGLAKKLEEKGEKVYVTREPTSGEWGQKIREHLAAGSKISPQAMAELFLRDRREHAQKFLIPKLQEKQIILCDRYYLSTMAYQGACELDVKELKKANETWAPVPDLILYFRVPVKEALKRVNQRKLYKPEVFETEEFLSRVASLYEENLKYFRHEIIDASANPEEVLAQAWKVLTNYLDEWKKRFT</sequence>
<organism evidence="9 10">
    <name type="scientific">Thermodesulfatator autotrophicus</name>
    <dbReference type="NCBI Taxonomy" id="1795632"/>
    <lineage>
        <taxon>Bacteria</taxon>
        <taxon>Pseudomonadati</taxon>
        <taxon>Thermodesulfobacteriota</taxon>
        <taxon>Thermodesulfobacteria</taxon>
        <taxon>Thermodesulfobacteriales</taxon>
        <taxon>Thermodesulfatatoraceae</taxon>
        <taxon>Thermodesulfatator</taxon>
    </lineage>
</organism>
<dbReference type="CDD" id="cd19482">
    <property type="entry name" value="RecA-like_Thep1"/>
    <property type="match status" value="1"/>
</dbReference>
<evidence type="ECO:0000256" key="1">
    <source>
        <dbReference type="ARBA" id="ARBA00022679"/>
    </source>
</evidence>
<proteinExistence type="inferred from homology"/>
<dbReference type="PANTHER" id="PTHR43146:SF1">
    <property type="entry name" value="CANCER-RELATED NUCLEOSIDE-TRIPHOSPHATASE"/>
    <property type="match status" value="1"/>
</dbReference>
<dbReference type="Pfam" id="PF02223">
    <property type="entry name" value="Thymidylate_kin"/>
    <property type="match status" value="1"/>
</dbReference>
<name>A0A177EAR4_9BACT</name>
<evidence type="ECO:0000256" key="3">
    <source>
        <dbReference type="ARBA" id="ARBA00022741"/>
    </source>
</evidence>
<dbReference type="HAMAP" id="MF_00165">
    <property type="entry name" value="Thymidylate_kinase"/>
    <property type="match status" value="1"/>
</dbReference>
<comment type="similarity">
    <text evidence="7">Belongs to the thymidylate kinase family.</text>
</comment>
<evidence type="ECO:0000256" key="7">
    <source>
        <dbReference type="HAMAP-Rule" id="MF_00165"/>
    </source>
</evidence>
<dbReference type="Pfam" id="PF03266">
    <property type="entry name" value="NTPase_1"/>
    <property type="match status" value="1"/>
</dbReference>
<dbReference type="InterPro" id="IPR018094">
    <property type="entry name" value="Thymidylate_kinase"/>
</dbReference>
<evidence type="ECO:0000313" key="9">
    <source>
        <dbReference type="EMBL" id="OAG28282.1"/>
    </source>
</evidence>
<keyword evidence="10" id="KW-1185">Reference proteome</keyword>